<sequence>MGGVVCMYIISIFFILDVGPFIRFGVGRTGRGEGMEIENVSELKDGRCVEDSISSSRDGCGKIRSDKVNVSLAWYPIQHKAYQFSTLRPRDGHA</sequence>
<keyword evidence="1" id="KW-0472">Membrane</keyword>
<dbReference type="AlphaFoldDB" id="A0A6A6I126"/>
<reference evidence="2" key="1">
    <citation type="journal article" date="2020" name="Stud. Mycol.">
        <title>101 Dothideomycetes genomes: a test case for predicting lifestyles and emergence of pathogens.</title>
        <authorList>
            <person name="Haridas S."/>
            <person name="Albert R."/>
            <person name="Binder M."/>
            <person name="Bloem J."/>
            <person name="Labutti K."/>
            <person name="Salamov A."/>
            <person name="Andreopoulos B."/>
            <person name="Baker S."/>
            <person name="Barry K."/>
            <person name="Bills G."/>
            <person name="Bluhm B."/>
            <person name="Cannon C."/>
            <person name="Castanera R."/>
            <person name="Culley D."/>
            <person name="Daum C."/>
            <person name="Ezra D."/>
            <person name="Gonzalez J."/>
            <person name="Henrissat B."/>
            <person name="Kuo A."/>
            <person name="Liang C."/>
            <person name="Lipzen A."/>
            <person name="Lutzoni F."/>
            <person name="Magnuson J."/>
            <person name="Mondo S."/>
            <person name="Nolan M."/>
            <person name="Ohm R."/>
            <person name="Pangilinan J."/>
            <person name="Park H.-J."/>
            <person name="Ramirez L."/>
            <person name="Alfaro M."/>
            <person name="Sun H."/>
            <person name="Tritt A."/>
            <person name="Yoshinaga Y."/>
            <person name="Zwiers L.-H."/>
            <person name="Turgeon B."/>
            <person name="Goodwin S."/>
            <person name="Spatafora J."/>
            <person name="Crous P."/>
            <person name="Grigoriev I."/>
        </authorList>
    </citation>
    <scope>NUCLEOTIDE SEQUENCE</scope>
    <source>
        <strain evidence="2">CBS 122368</strain>
    </source>
</reference>
<gene>
    <name evidence="2" type="ORF">BU26DRAFT_112044</name>
</gene>
<feature type="transmembrane region" description="Helical" evidence="1">
    <location>
        <begin position="6"/>
        <end position="26"/>
    </location>
</feature>
<dbReference type="RefSeq" id="XP_033678980.1">
    <property type="nucleotide sequence ID" value="XM_033819409.1"/>
</dbReference>
<evidence type="ECO:0000313" key="2">
    <source>
        <dbReference type="EMBL" id="KAF2243976.1"/>
    </source>
</evidence>
<keyword evidence="1" id="KW-0812">Transmembrane</keyword>
<dbReference type="GeneID" id="54572739"/>
<evidence type="ECO:0000256" key="1">
    <source>
        <dbReference type="SAM" id="Phobius"/>
    </source>
</evidence>
<keyword evidence="1" id="KW-1133">Transmembrane helix</keyword>
<protein>
    <submittedName>
        <fullName evidence="2">Uncharacterized protein</fullName>
    </submittedName>
</protein>
<name>A0A6A6I126_9PLEO</name>
<proteinExistence type="predicted"/>
<dbReference type="EMBL" id="ML987204">
    <property type="protein sequence ID" value="KAF2243976.1"/>
    <property type="molecule type" value="Genomic_DNA"/>
</dbReference>
<evidence type="ECO:0000313" key="3">
    <source>
        <dbReference type="Proteomes" id="UP000800094"/>
    </source>
</evidence>
<dbReference type="Proteomes" id="UP000800094">
    <property type="component" value="Unassembled WGS sequence"/>
</dbReference>
<organism evidence="2 3">
    <name type="scientific">Trematosphaeria pertusa</name>
    <dbReference type="NCBI Taxonomy" id="390896"/>
    <lineage>
        <taxon>Eukaryota</taxon>
        <taxon>Fungi</taxon>
        <taxon>Dikarya</taxon>
        <taxon>Ascomycota</taxon>
        <taxon>Pezizomycotina</taxon>
        <taxon>Dothideomycetes</taxon>
        <taxon>Pleosporomycetidae</taxon>
        <taxon>Pleosporales</taxon>
        <taxon>Massarineae</taxon>
        <taxon>Trematosphaeriaceae</taxon>
        <taxon>Trematosphaeria</taxon>
    </lineage>
</organism>
<accession>A0A6A6I126</accession>
<keyword evidence="3" id="KW-1185">Reference proteome</keyword>